<keyword evidence="1" id="KW-0732">Signal</keyword>
<reference evidence="3" key="1">
    <citation type="journal article" date="2019" name="Int. J. Syst. Evol. Microbiol.">
        <title>The Global Catalogue of Microorganisms (GCM) 10K type strain sequencing project: providing services to taxonomists for standard genome sequencing and annotation.</title>
        <authorList>
            <consortium name="The Broad Institute Genomics Platform"/>
            <consortium name="The Broad Institute Genome Sequencing Center for Infectious Disease"/>
            <person name="Wu L."/>
            <person name="Ma J."/>
        </authorList>
    </citation>
    <scope>NUCLEOTIDE SEQUENCE [LARGE SCALE GENOMIC DNA]</scope>
    <source>
        <strain evidence="3">CCUG 61948</strain>
    </source>
</reference>
<dbReference type="Proteomes" id="UP001597012">
    <property type="component" value="Unassembled WGS sequence"/>
</dbReference>
<gene>
    <name evidence="2" type="ORF">ACFQZJ_11450</name>
</gene>
<feature type="chain" id="PRO_5045850814" evidence="1">
    <location>
        <begin position="20"/>
        <end position="572"/>
    </location>
</feature>
<evidence type="ECO:0000313" key="3">
    <source>
        <dbReference type="Proteomes" id="UP001597012"/>
    </source>
</evidence>
<accession>A0ABW3B431</accession>
<feature type="signal peptide" evidence="1">
    <location>
        <begin position="1"/>
        <end position="19"/>
    </location>
</feature>
<protein>
    <submittedName>
        <fullName evidence="2">Uncharacterized protein</fullName>
    </submittedName>
</protein>
<name>A0ABW3B431_9FLAO</name>
<evidence type="ECO:0000256" key="1">
    <source>
        <dbReference type="SAM" id="SignalP"/>
    </source>
</evidence>
<dbReference type="RefSeq" id="WP_379934648.1">
    <property type="nucleotide sequence ID" value="NZ_JBHTHY010000007.1"/>
</dbReference>
<dbReference type="EMBL" id="JBHTHY010000007">
    <property type="protein sequence ID" value="MFD0798082.1"/>
    <property type="molecule type" value="Genomic_DNA"/>
</dbReference>
<proteinExistence type="predicted"/>
<comment type="caution">
    <text evidence="2">The sequence shown here is derived from an EMBL/GenBank/DDBJ whole genome shotgun (WGS) entry which is preliminary data.</text>
</comment>
<keyword evidence="3" id="KW-1185">Reference proteome</keyword>
<organism evidence="2 3">
    <name type="scientific">Maribacter chungangensis</name>
    <dbReference type="NCBI Taxonomy" id="1069117"/>
    <lineage>
        <taxon>Bacteria</taxon>
        <taxon>Pseudomonadati</taxon>
        <taxon>Bacteroidota</taxon>
        <taxon>Flavobacteriia</taxon>
        <taxon>Flavobacteriales</taxon>
        <taxon>Flavobacteriaceae</taxon>
        <taxon>Maribacter</taxon>
    </lineage>
</organism>
<evidence type="ECO:0000313" key="2">
    <source>
        <dbReference type="EMBL" id="MFD0798082.1"/>
    </source>
</evidence>
<sequence length="572" mass="59904">MKKVIIAIGLFIVGVSASAQIEGTSLPSLPNLTTAEMNSATGVYVGSSVFNTDEQRIYTYTSSGWVTNTDSQQLTLNSANLEISNGNSVDLSTITGFGDNIYTVDGILTGDRAVTQNNFDLNFDANTLVVSGDNDRVGVGTDTPLGKLHVSTLTGEDVIFSSSSNTPSNDMDLDMYRTRLAGTSIAPIQDGDALGGIRFNGLVGAASGILAPFATSAEISVTMDGTVSNTSAPGKMDFITTPEGSLTKEVRMTIKPDGNIGIGTETPNAKLDVENGTVRFSDYGSGTITGTATNILAVDADGDIIEVGATTFNDNPFNNSADDTVAENGDTSIYLPGSRLQVGTDGSAAVAMTLNDGGGNANITFNHTNRIPDSDGSSARIRTDVDASTSRMHFELADNVTAGAAPTMTTVMDIRTDNIRLNQDTDITGNLDVNGTARVRNLPTAADTDQLVTADANGNMRQVNSLRASKVFYPPSIAIDASTPDPATNRTIDLHAQYIAQFGSPVVSSAGTIPTYAATELDYHVTFADPSVFGNGTTVQNMSVDANGILTYRIYNSPADYNALINVVFVVK</sequence>